<protein>
    <submittedName>
        <fullName evidence="1">Uncharacterized protein</fullName>
    </submittedName>
</protein>
<accession>A0AAE0NAW6</accession>
<evidence type="ECO:0000313" key="1">
    <source>
        <dbReference type="EMBL" id="KAK3376680.1"/>
    </source>
</evidence>
<comment type="caution">
    <text evidence="1">The sequence shown here is derived from an EMBL/GenBank/DDBJ whole genome shotgun (WGS) entry which is preliminary data.</text>
</comment>
<reference evidence="1" key="1">
    <citation type="journal article" date="2023" name="Mol. Phylogenet. Evol.">
        <title>Genome-scale phylogeny and comparative genomics of the fungal order Sordariales.</title>
        <authorList>
            <person name="Hensen N."/>
            <person name="Bonometti L."/>
            <person name="Westerberg I."/>
            <person name="Brannstrom I.O."/>
            <person name="Guillou S."/>
            <person name="Cros-Aarteil S."/>
            <person name="Calhoun S."/>
            <person name="Haridas S."/>
            <person name="Kuo A."/>
            <person name="Mondo S."/>
            <person name="Pangilinan J."/>
            <person name="Riley R."/>
            <person name="LaButti K."/>
            <person name="Andreopoulos B."/>
            <person name="Lipzen A."/>
            <person name="Chen C."/>
            <person name="Yan M."/>
            <person name="Daum C."/>
            <person name="Ng V."/>
            <person name="Clum A."/>
            <person name="Steindorff A."/>
            <person name="Ohm R.A."/>
            <person name="Martin F."/>
            <person name="Silar P."/>
            <person name="Natvig D.O."/>
            <person name="Lalanne C."/>
            <person name="Gautier V."/>
            <person name="Ament-Velasquez S.L."/>
            <person name="Kruys A."/>
            <person name="Hutchinson M.I."/>
            <person name="Powell A.J."/>
            <person name="Barry K."/>
            <person name="Miller A.N."/>
            <person name="Grigoriev I.V."/>
            <person name="Debuchy R."/>
            <person name="Gladieux P."/>
            <person name="Hiltunen Thoren M."/>
            <person name="Johannesson H."/>
        </authorList>
    </citation>
    <scope>NUCLEOTIDE SEQUENCE</scope>
    <source>
        <strain evidence="1">CBS 958.72</strain>
    </source>
</reference>
<gene>
    <name evidence="1" type="ORF">B0T24DRAFT_225713</name>
</gene>
<evidence type="ECO:0000313" key="2">
    <source>
        <dbReference type="Proteomes" id="UP001287356"/>
    </source>
</evidence>
<proteinExistence type="predicted"/>
<name>A0AAE0NAW6_9PEZI</name>
<dbReference type="Proteomes" id="UP001287356">
    <property type="component" value="Unassembled WGS sequence"/>
</dbReference>
<keyword evidence="2" id="KW-1185">Reference proteome</keyword>
<dbReference type="AlphaFoldDB" id="A0AAE0NAW6"/>
<sequence length="82" mass="9383">MWRWVSRVGWVAWQVGYGLHATRFPGPTELGNGHLLRRWDYPEMILDGDALTDAVVYTCRTWCSHAISRRVHLSDNSPGKAT</sequence>
<reference evidence="1" key="2">
    <citation type="submission" date="2023-06" db="EMBL/GenBank/DDBJ databases">
        <authorList>
            <consortium name="Lawrence Berkeley National Laboratory"/>
            <person name="Haridas S."/>
            <person name="Hensen N."/>
            <person name="Bonometti L."/>
            <person name="Westerberg I."/>
            <person name="Brannstrom I.O."/>
            <person name="Guillou S."/>
            <person name="Cros-Aarteil S."/>
            <person name="Calhoun S."/>
            <person name="Kuo A."/>
            <person name="Mondo S."/>
            <person name="Pangilinan J."/>
            <person name="Riley R."/>
            <person name="Labutti K."/>
            <person name="Andreopoulos B."/>
            <person name="Lipzen A."/>
            <person name="Chen C."/>
            <person name="Yanf M."/>
            <person name="Daum C."/>
            <person name="Ng V."/>
            <person name="Clum A."/>
            <person name="Steindorff A."/>
            <person name="Ohm R."/>
            <person name="Martin F."/>
            <person name="Silar P."/>
            <person name="Natvig D."/>
            <person name="Lalanne C."/>
            <person name="Gautier V."/>
            <person name="Ament-Velasquez S.L."/>
            <person name="Kruys A."/>
            <person name="Hutchinson M.I."/>
            <person name="Powell A.J."/>
            <person name="Barry K."/>
            <person name="Miller A.N."/>
            <person name="Grigoriev I.V."/>
            <person name="Debuchy R."/>
            <person name="Gladieux P."/>
            <person name="Thoren M.H."/>
            <person name="Johannesson H."/>
        </authorList>
    </citation>
    <scope>NUCLEOTIDE SEQUENCE</scope>
    <source>
        <strain evidence="1">CBS 958.72</strain>
    </source>
</reference>
<dbReference type="EMBL" id="JAULSN010000003">
    <property type="protein sequence ID" value="KAK3376680.1"/>
    <property type="molecule type" value="Genomic_DNA"/>
</dbReference>
<organism evidence="1 2">
    <name type="scientific">Lasiosphaeria ovina</name>
    <dbReference type="NCBI Taxonomy" id="92902"/>
    <lineage>
        <taxon>Eukaryota</taxon>
        <taxon>Fungi</taxon>
        <taxon>Dikarya</taxon>
        <taxon>Ascomycota</taxon>
        <taxon>Pezizomycotina</taxon>
        <taxon>Sordariomycetes</taxon>
        <taxon>Sordariomycetidae</taxon>
        <taxon>Sordariales</taxon>
        <taxon>Lasiosphaeriaceae</taxon>
        <taxon>Lasiosphaeria</taxon>
    </lineage>
</organism>